<dbReference type="EMBL" id="CAJNOC010005993">
    <property type="protein sequence ID" value="CAF1067258.1"/>
    <property type="molecule type" value="Genomic_DNA"/>
</dbReference>
<dbReference type="OrthoDB" id="5985686at2759"/>
<gene>
    <name evidence="2" type="ORF">OXX778_LOCUS19559</name>
</gene>
<dbReference type="Proteomes" id="UP000663879">
    <property type="component" value="Unassembled WGS sequence"/>
</dbReference>
<keyword evidence="3" id="KW-1185">Reference proteome</keyword>
<feature type="compositionally biased region" description="Basic and acidic residues" evidence="1">
    <location>
        <begin position="133"/>
        <end position="143"/>
    </location>
</feature>
<reference evidence="2" key="1">
    <citation type="submission" date="2021-02" db="EMBL/GenBank/DDBJ databases">
        <authorList>
            <person name="Nowell W R."/>
        </authorList>
    </citation>
    <scope>NUCLEOTIDE SEQUENCE</scope>
    <source>
        <strain evidence="2">Ploen Becks lab</strain>
    </source>
</reference>
<dbReference type="SUPFAM" id="SSF54001">
    <property type="entry name" value="Cysteine proteinases"/>
    <property type="match status" value="1"/>
</dbReference>
<evidence type="ECO:0000256" key="1">
    <source>
        <dbReference type="SAM" id="MobiDB-lite"/>
    </source>
</evidence>
<evidence type="ECO:0008006" key="4">
    <source>
        <dbReference type="Google" id="ProtNLM"/>
    </source>
</evidence>
<feature type="compositionally biased region" description="Polar residues" evidence="1">
    <location>
        <begin position="144"/>
        <end position="155"/>
    </location>
</feature>
<dbReference type="InterPro" id="IPR038765">
    <property type="entry name" value="Papain-like_cys_pep_sf"/>
</dbReference>
<protein>
    <recommendedName>
        <fullName evidence="4">Ubiquitin-like protease family profile domain-containing protein</fullName>
    </recommendedName>
</protein>
<feature type="region of interest" description="Disordered" evidence="1">
    <location>
        <begin position="133"/>
        <end position="164"/>
    </location>
</feature>
<name>A0A814LJZ1_9BILA</name>
<dbReference type="AlphaFoldDB" id="A0A814LJZ1"/>
<organism evidence="2 3">
    <name type="scientific">Brachionus calyciflorus</name>
    <dbReference type="NCBI Taxonomy" id="104777"/>
    <lineage>
        <taxon>Eukaryota</taxon>
        <taxon>Metazoa</taxon>
        <taxon>Spiralia</taxon>
        <taxon>Gnathifera</taxon>
        <taxon>Rotifera</taxon>
        <taxon>Eurotatoria</taxon>
        <taxon>Monogononta</taxon>
        <taxon>Pseudotrocha</taxon>
        <taxon>Ploima</taxon>
        <taxon>Brachionidae</taxon>
        <taxon>Brachionus</taxon>
    </lineage>
</organism>
<sequence>MLPAAYILLQNKEKETYIEALSHLKSILLAENQVINFDYKKDKIYSELHEQYAEKIITFEQYFNKLATHVIHPFSETSDDFRDIETNDEEESDENVQKQSIRKKRKRSNFKLENCLEDIDFFYKFQNVSNAESKETSNTEIKSESVVNEVTSDELSNNKKPRQDSEIEYVETKQITYSERYATLKPISIEMLLLCNQQHLDTLHITEFSNIISSRFTNITGLFSPNNFVSLEAPFNPDSLRESVFFKSYTFRITGFLNSPGYYLQFAKQALKRIFSESNQIQIKHVRVNQQIGFDDCGLFALGFATALAMNIDPNTLVFDQTKIRNEFNNIITNNRFGKLVYQSNLS</sequence>
<accession>A0A814LJZ1</accession>
<evidence type="ECO:0000313" key="2">
    <source>
        <dbReference type="EMBL" id="CAF1067258.1"/>
    </source>
</evidence>
<proteinExistence type="predicted"/>
<evidence type="ECO:0000313" key="3">
    <source>
        <dbReference type="Proteomes" id="UP000663879"/>
    </source>
</evidence>
<comment type="caution">
    <text evidence="2">The sequence shown here is derived from an EMBL/GenBank/DDBJ whole genome shotgun (WGS) entry which is preliminary data.</text>
</comment>